<dbReference type="CDD" id="cd02976">
    <property type="entry name" value="NrdH"/>
    <property type="match status" value="1"/>
</dbReference>
<dbReference type="Proteomes" id="UP000094243">
    <property type="component" value="Unassembled WGS sequence"/>
</dbReference>
<organism evidence="2 3">
    <name type="scientific">Mycolicibacterium holsaticum</name>
    <dbReference type="NCBI Taxonomy" id="152142"/>
    <lineage>
        <taxon>Bacteria</taxon>
        <taxon>Bacillati</taxon>
        <taxon>Actinomycetota</taxon>
        <taxon>Actinomycetes</taxon>
        <taxon>Mycobacteriales</taxon>
        <taxon>Mycobacteriaceae</taxon>
        <taxon>Mycolicibacterium</taxon>
    </lineage>
</organism>
<dbReference type="PROSITE" id="PS51354">
    <property type="entry name" value="GLUTAREDOXIN_2"/>
    <property type="match status" value="1"/>
</dbReference>
<gene>
    <name evidence="2" type="ORF">BHQ17_04590</name>
</gene>
<evidence type="ECO:0000313" key="2">
    <source>
        <dbReference type="EMBL" id="ODQ95580.1"/>
    </source>
</evidence>
<evidence type="ECO:0000259" key="1">
    <source>
        <dbReference type="Pfam" id="PF00462"/>
    </source>
</evidence>
<evidence type="ECO:0000313" key="3">
    <source>
        <dbReference type="Proteomes" id="UP000094243"/>
    </source>
</evidence>
<keyword evidence="3" id="KW-1185">Reference proteome</keyword>
<feature type="domain" description="Glutaredoxin" evidence="1">
    <location>
        <begin position="20"/>
        <end position="78"/>
    </location>
</feature>
<dbReference type="SUPFAM" id="SSF52833">
    <property type="entry name" value="Thioredoxin-like"/>
    <property type="match status" value="1"/>
</dbReference>
<dbReference type="PANTHER" id="PTHR34386:SF1">
    <property type="entry name" value="GLUTAREDOXIN-LIKE PROTEIN NRDH"/>
    <property type="match status" value="1"/>
</dbReference>
<dbReference type="InterPro" id="IPR002109">
    <property type="entry name" value="Glutaredoxin"/>
</dbReference>
<proteinExistence type="predicted"/>
<dbReference type="GO" id="GO:0045454">
    <property type="term" value="P:cell redox homeostasis"/>
    <property type="evidence" value="ECO:0007669"/>
    <property type="project" value="TreeGrafter"/>
</dbReference>
<dbReference type="AlphaFoldDB" id="A0A1E3S0F8"/>
<protein>
    <recommendedName>
        <fullName evidence="1">Glutaredoxin domain-containing protein</fullName>
    </recommendedName>
</protein>
<dbReference type="PANTHER" id="PTHR34386">
    <property type="entry name" value="GLUTAREDOXIN"/>
    <property type="match status" value="1"/>
</dbReference>
<dbReference type="Gene3D" id="3.40.30.10">
    <property type="entry name" value="Glutaredoxin"/>
    <property type="match status" value="1"/>
</dbReference>
<dbReference type="Pfam" id="PF00462">
    <property type="entry name" value="Glutaredoxin"/>
    <property type="match status" value="1"/>
</dbReference>
<dbReference type="GO" id="GO:0009055">
    <property type="term" value="F:electron transfer activity"/>
    <property type="evidence" value="ECO:0007669"/>
    <property type="project" value="TreeGrafter"/>
</dbReference>
<dbReference type="InterPro" id="IPR036249">
    <property type="entry name" value="Thioredoxin-like_sf"/>
</dbReference>
<accession>A0A1E3S0F8</accession>
<name>A0A1E3S0F8_9MYCO</name>
<comment type="caution">
    <text evidence="2">The sequence shown here is derived from an EMBL/GenBank/DDBJ whole genome shotgun (WGS) entry which is preliminary data.</text>
</comment>
<sequence>MFTVEPETPDAARGDAEPAITLYTKPGCVQCRATARQFANAGVPVKTIDVSVDTAAAALLTDLGYRSVPVVIAGSQHWTGNRPDRADAVIRQVAKQVPSCGRL</sequence>
<dbReference type="InterPro" id="IPR051548">
    <property type="entry name" value="Grx-like_ET"/>
</dbReference>
<reference evidence="3" key="1">
    <citation type="submission" date="2016-09" db="EMBL/GenBank/DDBJ databases">
        <authorList>
            <person name="Greninger A.L."/>
            <person name="Jerome K.R."/>
            <person name="Mcnair B."/>
            <person name="Wallis C."/>
            <person name="Fang F."/>
        </authorList>
    </citation>
    <scope>NUCLEOTIDE SEQUENCE [LARGE SCALE GENOMIC DNA]</scope>
    <source>
        <strain evidence="3">M7</strain>
    </source>
</reference>
<dbReference type="EMBL" id="MIGZ01000016">
    <property type="protein sequence ID" value="ODQ95580.1"/>
    <property type="molecule type" value="Genomic_DNA"/>
</dbReference>